<feature type="domain" description="LOB" evidence="3">
    <location>
        <begin position="63"/>
        <end position="166"/>
    </location>
</feature>
<gene>
    <name evidence="4" type="ORF">EJD97_005615</name>
</gene>
<evidence type="ECO:0000259" key="3">
    <source>
        <dbReference type="PROSITE" id="PS50891"/>
    </source>
</evidence>
<dbReference type="PROSITE" id="PS50891">
    <property type="entry name" value="LOB"/>
    <property type="match status" value="1"/>
</dbReference>
<dbReference type="PANTHER" id="PTHR31301:SF212">
    <property type="entry name" value="LOB DOMAIN-CONTAINING PROTEIN"/>
    <property type="match status" value="1"/>
</dbReference>
<evidence type="ECO:0000256" key="2">
    <source>
        <dbReference type="SAM" id="MobiDB-lite"/>
    </source>
</evidence>
<comment type="caution">
    <text evidence="4">The sequence shown here is derived from an EMBL/GenBank/DDBJ whole genome shotgun (WGS) entry which is preliminary data.</text>
</comment>
<sequence length="412" mass="46699">MINAAIAIMLFSPEILYKNILLLCCFVDRPMPNNNDDDNNNNNNNSYSNSGEDELQEVGSNRPACASCKHQRKKCMSGDCVMWRHFPASKMDEFLGVHKVFGISNVTKKIKSFDDVAQQDESIKSFLWEAKLWQEDPVHGPLGEYKKLEKQLMEKQTNKQLQIVQFPRVPQLPITTTSESTTSYVPHLALDQHHRENGANHNQQDYYMLNSSVPNYANHFQWHGPQGVETQEITSNGCNLINIGFGNDMFGYGNLPYRPIEQIRNGYIPMVHHQATYNNGGHVQLHEQRIPYNNVDLGHERRRKDQSDQFVYPNFNGRHVRGRGIGSIGPMIRHSPIISNCSSSSSVDSIIVNATRTMTNHSVNGRHVEDGRNQRPQGVATVLQDFTNYNHNDLPVSLTSPNLILIATSSSR</sequence>
<dbReference type="EMBL" id="RXGB01018245">
    <property type="protein sequence ID" value="TMW82570.1"/>
    <property type="molecule type" value="Genomic_DNA"/>
</dbReference>
<protein>
    <recommendedName>
        <fullName evidence="3">LOB domain-containing protein</fullName>
    </recommendedName>
</protein>
<evidence type="ECO:0000256" key="1">
    <source>
        <dbReference type="ARBA" id="ARBA00005474"/>
    </source>
</evidence>
<name>A0A6N2ALP4_SOLCI</name>
<accession>A0A6N2ALP4</accession>
<dbReference type="Pfam" id="PF03195">
    <property type="entry name" value="LOB"/>
    <property type="match status" value="1"/>
</dbReference>
<dbReference type="PANTHER" id="PTHR31301">
    <property type="entry name" value="LOB DOMAIN-CONTAINING PROTEIN 4-RELATED"/>
    <property type="match status" value="1"/>
</dbReference>
<feature type="compositionally biased region" description="Low complexity" evidence="2">
    <location>
        <begin position="40"/>
        <end position="50"/>
    </location>
</feature>
<reference evidence="4" key="1">
    <citation type="submission" date="2019-05" db="EMBL/GenBank/DDBJ databases">
        <title>The de novo reference genome and transcriptome assemblies of the wild tomato species Solanum chilense.</title>
        <authorList>
            <person name="Stam R."/>
            <person name="Nosenko T."/>
            <person name="Hoerger A.C."/>
            <person name="Stephan W."/>
            <person name="Seidel M.A."/>
            <person name="Kuhn J.M.M."/>
            <person name="Haberer G."/>
            <person name="Tellier A."/>
        </authorList>
    </citation>
    <scope>NUCLEOTIDE SEQUENCE</scope>
    <source>
        <tissue evidence="4">Mature leaves</tissue>
    </source>
</reference>
<dbReference type="AlphaFoldDB" id="A0A6N2ALP4"/>
<evidence type="ECO:0000313" key="4">
    <source>
        <dbReference type="EMBL" id="TMW82570.1"/>
    </source>
</evidence>
<feature type="region of interest" description="Disordered" evidence="2">
    <location>
        <begin position="34"/>
        <end position="56"/>
    </location>
</feature>
<proteinExistence type="inferred from homology"/>
<comment type="similarity">
    <text evidence="1">Belongs to the LOB domain-containing protein family.</text>
</comment>
<organism evidence="4">
    <name type="scientific">Solanum chilense</name>
    <name type="common">Tomato</name>
    <name type="synonym">Lycopersicon chilense</name>
    <dbReference type="NCBI Taxonomy" id="4083"/>
    <lineage>
        <taxon>Eukaryota</taxon>
        <taxon>Viridiplantae</taxon>
        <taxon>Streptophyta</taxon>
        <taxon>Embryophyta</taxon>
        <taxon>Tracheophyta</taxon>
        <taxon>Spermatophyta</taxon>
        <taxon>Magnoliopsida</taxon>
        <taxon>eudicotyledons</taxon>
        <taxon>Gunneridae</taxon>
        <taxon>Pentapetalae</taxon>
        <taxon>asterids</taxon>
        <taxon>lamiids</taxon>
        <taxon>Solanales</taxon>
        <taxon>Solanaceae</taxon>
        <taxon>Solanoideae</taxon>
        <taxon>Solaneae</taxon>
        <taxon>Solanum</taxon>
        <taxon>Solanum subgen. Lycopersicon</taxon>
    </lineage>
</organism>
<dbReference type="InterPro" id="IPR004883">
    <property type="entry name" value="LOB"/>
</dbReference>